<sequence length="338" mass="37556">MRNNINNRNYAAQKPYSFRPQNQARGYQGQNQNYDRRCYNCGQEGHLQTSCPQATGMGYRNQSGYPQQGQSSGQQQQQRAQPPPQQKFTGNQYQGKNQQPPRPPVRNPGNARGPNHNQPAAGGHIFALQEEGGIWEGERRSNGGVSQSFVIFPSRPPHAYGGISVTLRIDYSFDCSYSRMHGSSGCLGSHTKPKLVTSIDKPLKGPKLQGQNISKPSIAEGFWTTSTCDMDNSAVQSQGSISSISTSNLIVDPRGSSSGITSSEFVNHGLLLWNQNRQQWIGNKKPENQAQQLREPKLSWNATYESLLGSSKPFSQRVPLSEMVDFLVDIWEQEGMYD</sequence>
<gene>
    <name evidence="1" type="ORF">Vadar_027636</name>
</gene>
<organism evidence="1 2">
    <name type="scientific">Vaccinium darrowii</name>
    <dbReference type="NCBI Taxonomy" id="229202"/>
    <lineage>
        <taxon>Eukaryota</taxon>
        <taxon>Viridiplantae</taxon>
        <taxon>Streptophyta</taxon>
        <taxon>Embryophyta</taxon>
        <taxon>Tracheophyta</taxon>
        <taxon>Spermatophyta</taxon>
        <taxon>Magnoliopsida</taxon>
        <taxon>eudicotyledons</taxon>
        <taxon>Gunneridae</taxon>
        <taxon>Pentapetalae</taxon>
        <taxon>asterids</taxon>
        <taxon>Ericales</taxon>
        <taxon>Ericaceae</taxon>
        <taxon>Vaccinioideae</taxon>
        <taxon>Vaccinieae</taxon>
        <taxon>Vaccinium</taxon>
    </lineage>
</organism>
<proteinExistence type="predicted"/>
<dbReference type="EMBL" id="CM037159">
    <property type="protein sequence ID" value="KAH7866997.1"/>
    <property type="molecule type" value="Genomic_DNA"/>
</dbReference>
<reference evidence="1 2" key="1">
    <citation type="journal article" date="2021" name="Hortic Res">
        <title>High-quality reference genome and annotation aids understanding of berry development for evergreen blueberry (Vaccinium darrowii).</title>
        <authorList>
            <person name="Yu J."/>
            <person name="Hulse-Kemp A.M."/>
            <person name="Babiker E."/>
            <person name="Staton M."/>
        </authorList>
    </citation>
    <scope>NUCLEOTIDE SEQUENCE [LARGE SCALE GENOMIC DNA]</scope>
    <source>
        <strain evidence="2">cv. NJ 8807/NJ 8810</strain>
        <tissue evidence="1">Young leaf</tissue>
    </source>
</reference>
<evidence type="ECO:0000313" key="1">
    <source>
        <dbReference type="EMBL" id="KAH7866997.1"/>
    </source>
</evidence>
<protein>
    <submittedName>
        <fullName evidence="1">Uncharacterized protein</fullName>
    </submittedName>
</protein>
<accession>A0ACB7ZM87</accession>
<comment type="caution">
    <text evidence="1">The sequence shown here is derived from an EMBL/GenBank/DDBJ whole genome shotgun (WGS) entry which is preliminary data.</text>
</comment>
<evidence type="ECO:0000313" key="2">
    <source>
        <dbReference type="Proteomes" id="UP000828048"/>
    </source>
</evidence>
<dbReference type="Proteomes" id="UP000828048">
    <property type="component" value="Chromosome 9"/>
</dbReference>
<name>A0ACB7ZM87_9ERIC</name>
<keyword evidence="2" id="KW-1185">Reference proteome</keyword>